<dbReference type="GO" id="GO:0007030">
    <property type="term" value="P:Golgi organization"/>
    <property type="evidence" value="ECO:0007669"/>
    <property type="project" value="UniProtKB-UniRule"/>
</dbReference>
<feature type="region of interest" description="Disordered" evidence="3">
    <location>
        <begin position="1"/>
        <end position="92"/>
    </location>
</feature>
<comment type="similarity">
    <text evidence="1 2">Belongs to the VPS51 family.</text>
</comment>
<evidence type="ECO:0000256" key="2">
    <source>
        <dbReference type="RuleBase" id="RU368010"/>
    </source>
</evidence>
<comment type="subcellular location">
    <subcellularLocation>
        <location evidence="2">Golgi apparatus</location>
        <location evidence="2">trans-Golgi network</location>
    </subcellularLocation>
</comment>
<dbReference type="GO" id="GO:0006869">
    <property type="term" value="P:lipid transport"/>
    <property type="evidence" value="ECO:0007669"/>
    <property type="project" value="UniProtKB-UniRule"/>
</dbReference>
<dbReference type="GO" id="GO:0042147">
    <property type="term" value="P:retrograde transport, endosome to Golgi"/>
    <property type="evidence" value="ECO:0007669"/>
    <property type="project" value="UniProtKB-UniRule"/>
</dbReference>
<dbReference type="GO" id="GO:0032456">
    <property type="term" value="P:endocytic recycling"/>
    <property type="evidence" value="ECO:0007669"/>
    <property type="project" value="TreeGrafter"/>
</dbReference>
<keyword evidence="2" id="KW-0653">Protein transport</keyword>
<dbReference type="GO" id="GO:1990745">
    <property type="term" value="C:EARP complex"/>
    <property type="evidence" value="ECO:0007669"/>
    <property type="project" value="TreeGrafter"/>
</dbReference>
<feature type="compositionally biased region" description="Low complexity" evidence="3">
    <location>
        <begin position="13"/>
        <end position="39"/>
    </location>
</feature>
<name>A0A4S9VXI2_AURPU</name>
<dbReference type="GO" id="GO:0000938">
    <property type="term" value="C:GARP complex"/>
    <property type="evidence" value="ECO:0007669"/>
    <property type="project" value="UniProtKB-UniRule"/>
</dbReference>
<keyword evidence="2" id="KW-0445">Lipid transport</keyword>
<sequence>MSIASPRPSINLSRRTSTSTITSTRSPSSSRPASIRDSTNTTANSTPVPAPSRRRDRAALREFYNLQASDAAKAPPAPITQQQQQQQQEDTTPPDALAVLDAPSFSADRYVQELLTSSDAEGLLRTLNSITISSLGLEGDKKALVYDNYTTLLSATKTISKMRENVDPMAPVTTTLEPAVGHIVDVAVGISESRKGGGKGGSKEGDREVVRWVLGAPKRLGKMKEEGRNEEMEKQWDEVRTLLEKWEGVKGVEEVRRKCEEVVGKD</sequence>
<comment type="subunit">
    <text evidence="2">Component of the Golgi-associated retrograde protein (GARP) complex.</text>
</comment>
<dbReference type="AlphaFoldDB" id="A0A4S9VXI2"/>
<gene>
    <name evidence="4" type="ORF">D6C85_10461</name>
</gene>
<accession>A0A4S9VXI2</accession>
<dbReference type="Pfam" id="PF08700">
    <property type="entry name" value="VPS51_Exo84_N"/>
    <property type="match status" value="1"/>
</dbReference>
<evidence type="ECO:0000313" key="4">
    <source>
        <dbReference type="EMBL" id="THZ57352.1"/>
    </source>
</evidence>
<comment type="caution">
    <text evidence="4">The sequence shown here is derived from an EMBL/GenBank/DDBJ whole genome shotgun (WGS) entry which is preliminary data.</text>
</comment>
<dbReference type="PANTHER" id="PTHR15954">
    <property type="entry name" value="VACUOLAR PROTEIN SORTING-ASSOCIATED PROTEIN 51 HOMOLOG"/>
    <property type="match status" value="1"/>
</dbReference>
<dbReference type="GO" id="GO:0016020">
    <property type="term" value="C:membrane"/>
    <property type="evidence" value="ECO:0007669"/>
    <property type="project" value="TreeGrafter"/>
</dbReference>
<proteinExistence type="inferred from homology"/>
<comment type="function">
    <text evidence="2">Acts as component of the GARP complex that is involved in retrograde transport from early and late endosomes to the trans-Golgi network (TGN).</text>
</comment>
<dbReference type="EMBL" id="QZBS01000771">
    <property type="protein sequence ID" value="THZ57352.1"/>
    <property type="molecule type" value="Genomic_DNA"/>
</dbReference>
<keyword evidence="2" id="KW-0813">Transport</keyword>
<dbReference type="GO" id="GO:0005829">
    <property type="term" value="C:cytosol"/>
    <property type="evidence" value="ECO:0007669"/>
    <property type="project" value="GOC"/>
</dbReference>
<dbReference type="PANTHER" id="PTHR15954:SF4">
    <property type="entry name" value="VACUOLAR PROTEIN SORTING-ASSOCIATED PROTEIN 51 HOMOLOG"/>
    <property type="match status" value="1"/>
</dbReference>
<dbReference type="Proteomes" id="UP000309734">
    <property type="component" value="Unassembled WGS sequence"/>
</dbReference>
<evidence type="ECO:0000256" key="1">
    <source>
        <dbReference type="ARBA" id="ARBA00006080"/>
    </source>
</evidence>
<dbReference type="GO" id="GO:0015031">
    <property type="term" value="P:protein transport"/>
    <property type="evidence" value="ECO:0007669"/>
    <property type="project" value="UniProtKB-UniRule"/>
</dbReference>
<dbReference type="GO" id="GO:0048193">
    <property type="term" value="P:Golgi vesicle transport"/>
    <property type="evidence" value="ECO:0007669"/>
    <property type="project" value="TreeGrafter"/>
</dbReference>
<dbReference type="InterPro" id="IPR014812">
    <property type="entry name" value="Vps51"/>
</dbReference>
<keyword evidence="2" id="KW-0333">Golgi apparatus</keyword>
<evidence type="ECO:0000313" key="5">
    <source>
        <dbReference type="Proteomes" id="UP000309734"/>
    </source>
</evidence>
<protein>
    <recommendedName>
        <fullName evidence="2">Vacuolar protein sorting-associated protein 51 homolog</fullName>
    </recommendedName>
</protein>
<evidence type="ECO:0000256" key="3">
    <source>
        <dbReference type="SAM" id="MobiDB-lite"/>
    </source>
</evidence>
<organism evidence="4 5">
    <name type="scientific">Aureobasidium pullulans</name>
    <name type="common">Black yeast</name>
    <name type="synonym">Pullularia pullulans</name>
    <dbReference type="NCBI Taxonomy" id="5580"/>
    <lineage>
        <taxon>Eukaryota</taxon>
        <taxon>Fungi</taxon>
        <taxon>Dikarya</taxon>
        <taxon>Ascomycota</taxon>
        <taxon>Pezizomycotina</taxon>
        <taxon>Dothideomycetes</taxon>
        <taxon>Dothideomycetidae</taxon>
        <taxon>Dothideales</taxon>
        <taxon>Saccotheciaceae</taxon>
        <taxon>Aureobasidium</taxon>
    </lineage>
</organism>
<reference evidence="4 5" key="1">
    <citation type="submission" date="2018-10" db="EMBL/GenBank/DDBJ databases">
        <title>Fifty Aureobasidium pullulans genomes reveal a recombining polyextremotolerant generalist.</title>
        <authorList>
            <person name="Gostincar C."/>
            <person name="Turk M."/>
            <person name="Zajc J."/>
            <person name="Gunde-Cimerman N."/>
        </authorList>
    </citation>
    <scope>NUCLEOTIDE SEQUENCE [LARGE SCALE GENOMIC DNA]</scope>
    <source>
        <strain evidence="4 5">EXF-3519</strain>
    </source>
</reference>